<sequence>MNAKLRVVMLSLSVVMLSACTTTSGLADTTPLTPEERYVAEVERIARIRGIEVVWVNRPEATKDLVASTDD</sequence>
<evidence type="ECO:0000256" key="1">
    <source>
        <dbReference type="SAM" id="SignalP"/>
    </source>
</evidence>
<accession>A0ABS7T965</accession>
<feature type="signal peptide" evidence="1">
    <location>
        <begin position="1"/>
        <end position="27"/>
    </location>
</feature>
<reference evidence="2 3" key="1">
    <citation type="submission" date="2021-09" db="EMBL/GenBank/DDBJ databases">
        <title>Lysobacter sp. 13A isolated from the river sediment.</title>
        <authorList>
            <person name="Liu H."/>
            <person name="Li S."/>
            <person name="Mao S."/>
        </authorList>
    </citation>
    <scope>NUCLEOTIDE SEQUENCE [LARGE SCALE GENOMIC DNA]</scope>
    <source>
        <strain evidence="2 3">13A</strain>
    </source>
</reference>
<keyword evidence="3" id="KW-1185">Reference proteome</keyword>
<dbReference type="PROSITE" id="PS51257">
    <property type="entry name" value="PROKAR_LIPOPROTEIN"/>
    <property type="match status" value="1"/>
</dbReference>
<dbReference type="Proteomes" id="UP001430954">
    <property type="component" value="Unassembled WGS sequence"/>
</dbReference>
<feature type="chain" id="PRO_5045285968" evidence="1">
    <location>
        <begin position="28"/>
        <end position="71"/>
    </location>
</feature>
<comment type="caution">
    <text evidence="2">The sequence shown here is derived from an EMBL/GenBank/DDBJ whole genome shotgun (WGS) entry which is preliminary data.</text>
</comment>
<keyword evidence="1" id="KW-0732">Signal</keyword>
<gene>
    <name evidence="2" type="ORF">K6753_12655</name>
</gene>
<evidence type="ECO:0000313" key="3">
    <source>
        <dbReference type="Proteomes" id="UP001430954"/>
    </source>
</evidence>
<name>A0ABS7T965_9GAMM</name>
<proteinExistence type="predicted"/>
<evidence type="ECO:0000313" key="2">
    <source>
        <dbReference type="EMBL" id="MBZ4040381.1"/>
    </source>
</evidence>
<protein>
    <submittedName>
        <fullName evidence="2">Uncharacterized protein</fullName>
    </submittedName>
</protein>
<dbReference type="RefSeq" id="WP_223676832.1">
    <property type="nucleotide sequence ID" value="NZ_JAINZW010000006.1"/>
</dbReference>
<dbReference type="EMBL" id="JAINZW010000006">
    <property type="protein sequence ID" value="MBZ4040381.1"/>
    <property type="molecule type" value="Genomic_DNA"/>
</dbReference>
<organism evidence="2 3">
    <name type="scientific">Novilysobacter selenitireducens</name>
    <dbReference type="NCBI Taxonomy" id="2872639"/>
    <lineage>
        <taxon>Bacteria</taxon>
        <taxon>Pseudomonadati</taxon>
        <taxon>Pseudomonadota</taxon>
        <taxon>Gammaproteobacteria</taxon>
        <taxon>Lysobacterales</taxon>
        <taxon>Lysobacteraceae</taxon>
        <taxon>Novilysobacter</taxon>
    </lineage>
</organism>